<dbReference type="OrthoDB" id="291134at2"/>
<proteinExistence type="predicted"/>
<dbReference type="Pfam" id="PF14312">
    <property type="entry name" value="FG-GAP_2"/>
    <property type="match status" value="6"/>
</dbReference>
<accession>A0A518ENZ7</accession>
<reference evidence="5 6" key="1">
    <citation type="submission" date="2019-02" db="EMBL/GenBank/DDBJ databases">
        <title>Deep-cultivation of Planctomycetes and their phenomic and genomic characterization uncovers novel biology.</title>
        <authorList>
            <person name="Wiegand S."/>
            <person name="Jogler M."/>
            <person name="Boedeker C."/>
            <person name="Pinto D."/>
            <person name="Vollmers J."/>
            <person name="Rivas-Marin E."/>
            <person name="Kohn T."/>
            <person name="Peeters S.H."/>
            <person name="Heuer A."/>
            <person name="Rast P."/>
            <person name="Oberbeckmann S."/>
            <person name="Bunk B."/>
            <person name="Jeske O."/>
            <person name="Meyerdierks A."/>
            <person name="Storesund J.E."/>
            <person name="Kallscheuer N."/>
            <person name="Luecker S."/>
            <person name="Lage O.M."/>
            <person name="Pohl T."/>
            <person name="Merkel B.J."/>
            <person name="Hornburger P."/>
            <person name="Mueller R.-W."/>
            <person name="Bruemmer F."/>
            <person name="Labrenz M."/>
            <person name="Spormann A.M."/>
            <person name="Op den Camp H."/>
            <person name="Overmann J."/>
            <person name="Amann R."/>
            <person name="Jetten M.S.M."/>
            <person name="Mascher T."/>
            <person name="Medema M.H."/>
            <person name="Devos D.P."/>
            <person name="Kaster A.-K."/>
            <person name="Ovreas L."/>
            <person name="Rohde M."/>
            <person name="Galperin M.Y."/>
            <person name="Jogler C."/>
        </authorList>
    </citation>
    <scope>NUCLEOTIDE SEQUENCE [LARGE SCALE GENOMIC DNA]</scope>
    <source>
        <strain evidence="5 6">Poly30</strain>
    </source>
</reference>
<feature type="signal peptide" evidence="4">
    <location>
        <begin position="1"/>
        <end position="21"/>
    </location>
</feature>
<dbReference type="Proteomes" id="UP000320390">
    <property type="component" value="Chromosome"/>
</dbReference>
<dbReference type="PANTHER" id="PTHR36220:SF1">
    <property type="entry name" value="GAMMA TUBULIN COMPLEX COMPONENT C-TERMINAL DOMAIN-CONTAINING PROTEIN"/>
    <property type="match status" value="1"/>
</dbReference>
<dbReference type="Gene3D" id="2.130.10.130">
    <property type="entry name" value="Integrin alpha, N-terminal"/>
    <property type="match status" value="3"/>
</dbReference>
<dbReference type="PROSITE" id="PS51470">
    <property type="entry name" value="FG_GAP"/>
    <property type="match status" value="1"/>
</dbReference>
<protein>
    <recommendedName>
        <fullName evidence="7">FG-GAP repeat protein</fullName>
    </recommendedName>
</protein>
<evidence type="ECO:0000256" key="4">
    <source>
        <dbReference type="SAM" id="SignalP"/>
    </source>
</evidence>
<evidence type="ECO:0000313" key="6">
    <source>
        <dbReference type="Proteomes" id="UP000320390"/>
    </source>
</evidence>
<dbReference type="InterPro" id="IPR013517">
    <property type="entry name" value="FG-GAP"/>
</dbReference>
<organism evidence="5 6">
    <name type="scientific">Saltatorellus ferox</name>
    <dbReference type="NCBI Taxonomy" id="2528018"/>
    <lineage>
        <taxon>Bacteria</taxon>
        <taxon>Pseudomonadati</taxon>
        <taxon>Planctomycetota</taxon>
        <taxon>Planctomycetia</taxon>
        <taxon>Planctomycetia incertae sedis</taxon>
        <taxon>Saltatorellus</taxon>
    </lineage>
</organism>
<evidence type="ECO:0000256" key="3">
    <source>
        <dbReference type="ARBA" id="ARBA00023180"/>
    </source>
</evidence>
<evidence type="ECO:0008006" key="7">
    <source>
        <dbReference type="Google" id="ProtNLM"/>
    </source>
</evidence>
<keyword evidence="2" id="KW-0677">Repeat</keyword>
<sequence length="556" mass="56790" precursor="true">MKPYALAALSVTILSSSHALAQCELQRLALANPTQASVLGWSVAIEGDLAAVGSIGTDEACPLDPNCNSGSVQVYRRTAGVWAYEATLTASDGSAAAQFGQNCSISGNRILVGAHFDGPGSAYVFSNSGAGWVEEQKLTGSDSQNLFHFGHCVSLDGDTALIGVMRDNFAGPETGAAFLFERVGGVWTETVKLTASDAAAQDRFGRSCDLKNGIAILGAHLHDGVSPDEGAAYIFERDDAGTPGDPLDDSWPEVAKLVASQPMANELFARAVGLEGDLAVIGASKATGMAPDSGAIYLFQRDANGAWTESQKIVADDGEAADRFGESVAIDGDRIVVGAPGDDDNSAQAGAAYLIERTPLGWVPTLKYTAAGVDASASLGTEMTVDVSGGTALFGAPFSSLDVSIGGGAYLVDLTDCLGELYCAVTANSTGSPGLASAAGSTLATANDLIFGVSSLPTNAFGYVLVSTTEGFVTTPGGSQGNLCLSGQIGRFVNALFNTGATGTGSTSIDLSAVPSPTGPFAAAPGDTLYFQAWHRDAAGGQATSNFTQARRIRLR</sequence>
<dbReference type="RefSeq" id="WP_145195440.1">
    <property type="nucleotide sequence ID" value="NZ_CP036434.1"/>
</dbReference>
<dbReference type="InterPro" id="IPR028994">
    <property type="entry name" value="Integrin_alpha_N"/>
</dbReference>
<dbReference type="AlphaFoldDB" id="A0A518ENZ7"/>
<name>A0A518ENZ7_9BACT</name>
<evidence type="ECO:0000256" key="2">
    <source>
        <dbReference type="ARBA" id="ARBA00022737"/>
    </source>
</evidence>
<dbReference type="PANTHER" id="PTHR36220">
    <property type="entry name" value="UNNAMED PRODUCT"/>
    <property type="match status" value="1"/>
</dbReference>
<dbReference type="SUPFAM" id="SSF69318">
    <property type="entry name" value="Integrin alpha N-terminal domain"/>
    <property type="match status" value="2"/>
</dbReference>
<dbReference type="InterPro" id="IPR013519">
    <property type="entry name" value="Int_alpha_beta-p"/>
</dbReference>
<dbReference type="EMBL" id="CP036434">
    <property type="protein sequence ID" value="QDV05808.1"/>
    <property type="molecule type" value="Genomic_DNA"/>
</dbReference>
<keyword evidence="1 4" id="KW-0732">Signal</keyword>
<feature type="chain" id="PRO_5021986205" description="FG-GAP repeat protein" evidence="4">
    <location>
        <begin position="22"/>
        <end position="556"/>
    </location>
</feature>
<gene>
    <name evidence="5" type="ORF">Poly30_13110</name>
</gene>
<evidence type="ECO:0000256" key="1">
    <source>
        <dbReference type="ARBA" id="ARBA00022729"/>
    </source>
</evidence>
<keyword evidence="3" id="KW-0325">Glycoprotein</keyword>
<keyword evidence="6" id="KW-1185">Reference proteome</keyword>
<evidence type="ECO:0000313" key="5">
    <source>
        <dbReference type="EMBL" id="QDV05808.1"/>
    </source>
</evidence>